<name>A0AAD7NLY8_9AGAR</name>
<dbReference type="SUPFAM" id="SSF89372">
    <property type="entry name" value="Fucose-specific lectin"/>
    <property type="match status" value="1"/>
</dbReference>
<keyword evidence="2" id="KW-1185">Reference proteome</keyword>
<protein>
    <recommendedName>
        <fullName evidence="3">Fucose-specific lectin</fullName>
    </recommendedName>
</protein>
<dbReference type="Gene3D" id="2.120.10.70">
    <property type="entry name" value="Fucose-specific lectin"/>
    <property type="match status" value="1"/>
</dbReference>
<proteinExistence type="predicted"/>
<gene>
    <name evidence="1" type="ORF">B0H16DRAFT_1882934</name>
</gene>
<evidence type="ECO:0000313" key="1">
    <source>
        <dbReference type="EMBL" id="KAJ7766085.1"/>
    </source>
</evidence>
<reference evidence="1" key="1">
    <citation type="submission" date="2023-03" db="EMBL/GenBank/DDBJ databases">
        <title>Massive genome expansion in bonnet fungi (Mycena s.s.) driven by repeated elements and novel gene families across ecological guilds.</title>
        <authorList>
            <consortium name="Lawrence Berkeley National Laboratory"/>
            <person name="Harder C.B."/>
            <person name="Miyauchi S."/>
            <person name="Viragh M."/>
            <person name="Kuo A."/>
            <person name="Thoen E."/>
            <person name="Andreopoulos B."/>
            <person name="Lu D."/>
            <person name="Skrede I."/>
            <person name="Drula E."/>
            <person name="Henrissat B."/>
            <person name="Morin E."/>
            <person name="Kohler A."/>
            <person name="Barry K."/>
            <person name="LaButti K."/>
            <person name="Morin E."/>
            <person name="Salamov A."/>
            <person name="Lipzen A."/>
            <person name="Mereny Z."/>
            <person name="Hegedus B."/>
            <person name="Baldrian P."/>
            <person name="Stursova M."/>
            <person name="Weitz H."/>
            <person name="Taylor A."/>
            <person name="Grigoriev I.V."/>
            <person name="Nagy L.G."/>
            <person name="Martin F."/>
            <person name="Kauserud H."/>
        </authorList>
    </citation>
    <scope>NUCLEOTIDE SEQUENCE</scope>
    <source>
        <strain evidence="1">CBHHK182m</strain>
    </source>
</reference>
<evidence type="ECO:0008006" key="3">
    <source>
        <dbReference type="Google" id="ProtNLM"/>
    </source>
</evidence>
<dbReference type="Proteomes" id="UP001215598">
    <property type="component" value="Unassembled WGS sequence"/>
</dbReference>
<dbReference type="EMBL" id="JARKIB010000024">
    <property type="protein sequence ID" value="KAJ7766085.1"/>
    <property type="molecule type" value="Genomic_DNA"/>
</dbReference>
<accession>A0AAD7NLY8</accession>
<comment type="caution">
    <text evidence="1">The sequence shown here is derived from an EMBL/GenBank/DDBJ whole genome shotgun (WGS) entry which is preliminary data.</text>
</comment>
<evidence type="ECO:0000313" key="2">
    <source>
        <dbReference type="Proteomes" id="UP001215598"/>
    </source>
</evidence>
<sequence>MSDGSIWETAVSNVFFKGGNVIRPDQLIVPASEALLGTPIAAVHNAFTDVHVFFFSRNRVVSEYYWTSGTGWIGGGLCPATPAAGRMCVTTSGFVAATTQFLYAMENTASGAPAKMRVGFNSAGTPGGLTEATMVPTAELGRLRF</sequence>
<organism evidence="1 2">
    <name type="scientific">Mycena metata</name>
    <dbReference type="NCBI Taxonomy" id="1033252"/>
    <lineage>
        <taxon>Eukaryota</taxon>
        <taxon>Fungi</taxon>
        <taxon>Dikarya</taxon>
        <taxon>Basidiomycota</taxon>
        <taxon>Agaricomycotina</taxon>
        <taxon>Agaricomycetes</taxon>
        <taxon>Agaricomycetidae</taxon>
        <taxon>Agaricales</taxon>
        <taxon>Marasmiineae</taxon>
        <taxon>Mycenaceae</taxon>
        <taxon>Mycena</taxon>
    </lineage>
</organism>
<dbReference type="AlphaFoldDB" id="A0AAD7NLY8"/>